<dbReference type="NCBIfam" id="NF047841">
    <property type="entry name" value="HLGFF_fam"/>
    <property type="match status" value="1"/>
</dbReference>
<evidence type="ECO:0000313" key="1">
    <source>
        <dbReference type="EMBL" id="PIT62865.1"/>
    </source>
</evidence>
<sequence>MFYFSINSLDNHHLGFLVLMDEEDSTYTNGATGYYAIKAQADETDQQACPVQWQILKQLSQYGSLSWYRQSDYVQLCNAENNIIGRLQQQHLNLCGQHFLLNDLTGTL</sequence>
<dbReference type="OrthoDB" id="8606037at2"/>
<evidence type="ECO:0000313" key="2">
    <source>
        <dbReference type="Proteomes" id="UP000230463"/>
    </source>
</evidence>
<reference evidence="1 2" key="1">
    <citation type="journal article" date="2017" name="MBio">
        <title>Type VI secretion-mediated competition in the bee gut microbiome.</title>
        <authorList>
            <person name="Steele M.I."/>
            <person name="Kwong W.K."/>
            <person name="Powell J.E."/>
            <person name="Whiteley M."/>
            <person name="Moran N.A."/>
        </authorList>
    </citation>
    <scope>NUCLEOTIDE SEQUENCE [LARGE SCALE GENOMIC DNA]</scope>
    <source>
        <strain evidence="1 2">HK3</strain>
    </source>
</reference>
<proteinExistence type="predicted"/>
<accession>A0A855GAT3</accession>
<gene>
    <name evidence="1" type="ORF">BHC57_00245</name>
</gene>
<organism evidence="1 2">
    <name type="scientific">Snodgrassella alvi</name>
    <dbReference type="NCBI Taxonomy" id="1196083"/>
    <lineage>
        <taxon>Bacteria</taxon>
        <taxon>Pseudomonadati</taxon>
        <taxon>Pseudomonadota</taxon>
        <taxon>Betaproteobacteria</taxon>
        <taxon>Neisseriales</taxon>
        <taxon>Neisseriaceae</taxon>
        <taxon>Snodgrassella</taxon>
    </lineage>
</organism>
<dbReference type="EMBL" id="MEIU01000001">
    <property type="protein sequence ID" value="PIT62865.1"/>
    <property type="molecule type" value="Genomic_DNA"/>
</dbReference>
<dbReference type="AlphaFoldDB" id="A0A855GAT3"/>
<name>A0A855GAT3_9NEIS</name>
<dbReference type="Proteomes" id="UP000230463">
    <property type="component" value="Unassembled WGS sequence"/>
</dbReference>
<dbReference type="InterPro" id="IPR058172">
    <property type="entry name" value="HLGFF_Neisseriales"/>
</dbReference>
<comment type="caution">
    <text evidence="1">The sequence shown here is derived from an EMBL/GenBank/DDBJ whole genome shotgun (WGS) entry which is preliminary data.</text>
</comment>
<dbReference type="RefSeq" id="WP_100099055.1">
    <property type="nucleotide sequence ID" value="NZ_MDUZ01000009.1"/>
</dbReference>
<protein>
    <submittedName>
        <fullName evidence="1">Uncharacterized protein</fullName>
    </submittedName>
</protein>